<dbReference type="InterPro" id="IPR011051">
    <property type="entry name" value="RmlC_Cupin_sf"/>
</dbReference>
<dbReference type="InterPro" id="IPR013096">
    <property type="entry name" value="Cupin_2"/>
</dbReference>
<keyword evidence="4" id="KW-1185">Reference proteome</keyword>
<dbReference type="SUPFAM" id="SSF51182">
    <property type="entry name" value="RmlC-like cupins"/>
    <property type="match status" value="1"/>
</dbReference>
<reference evidence="2" key="1">
    <citation type="submission" date="2016-12" db="EMBL/GenBank/DDBJ databases">
        <title>Whole genome sequencing of Sphingomonas koreensis.</title>
        <authorList>
            <person name="Conlan S."/>
            <person name="Thomas P.J."/>
            <person name="Mullikin J."/>
            <person name="Palmore T.N."/>
            <person name="Frank K.M."/>
            <person name="Segre J.A."/>
        </authorList>
    </citation>
    <scope>NUCLEOTIDE SEQUENCE</scope>
    <source>
        <strain evidence="2">ABOJV</strain>
    </source>
</reference>
<evidence type="ECO:0000313" key="5">
    <source>
        <dbReference type="Proteomes" id="UP000286681"/>
    </source>
</evidence>
<proteinExistence type="predicted"/>
<feature type="domain" description="Cupin type-2" evidence="1">
    <location>
        <begin position="58"/>
        <end position="118"/>
    </location>
</feature>
<dbReference type="InterPro" id="IPR014710">
    <property type="entry name" value="RmlC-like_jellyroll"/>
</dbReference>
<evidence type="ECO:0000259" key="1">
    <source>
        <dbReference type="Pfam" id="PF07883"/>
    </source>
</evidence>
<dbReference type="STRING" id="93064.BRX40_00980"/>
<dbReference type="Pfam" id="PF07883">
    <property type="entry name" value="Cupin_2"/>
    <property type="match status" value="1"/>
</dbReference>
<evidence type="ECO:0000313" key="2">
    <source>
        <dbReference type="EMBL" id="APR51189.1"/>
    </source>
</evidence>
<dbReference type="RefSeq" id="WP_066581731.1">
    <property type="nucleotide sequence ID" value="NZ_CP018820.1"/>
</dbReference>
<sequence length="131" mass="14232">MPRLETHPIHLGLGATAVTEPVLTGPEWYEAYGARHEADGAEGRVVMQHRFSESWGMWEVHPLGAEVVLCVDGRVTLIQQDETGGETRVTLEAGDYAINPPGVWHTADIVPGEHANCVFITAGAGTDHRPR</sequence>
<dbReference type="OrthoDB" id="512358at2"/>
<dbReference type="Proteomes" id="UP000286681">
    <property type="component" value="Unassembled WGS sequence"/>
</dbReference>
<protein>
    <submittedName>
        <fullName evidence="2 3">Cupin</fullName>
    </submittedName>
</protein>
<dbReference type="KEGG" id="skr:BRX40_00980"/>
<evidence type="ECO:0000313" key="4">
    <source>
        <dbReference type="Proteomes" id="UP000185161"/>
    </source>
</evidence>
<organism evidence="2 4">
    <name type="scientific">Sphingomonas koreensis</name>
    <dbReference type="NCBI Taxonomy" id="93064"/>
    <lineage>
        <taxon>Bacteria</taxon>
        <taxon>Pseudomonadati</taxon>
        <taxon>Pseudomonadota</taxon>
        <taxon>Alphaproteobacteria</taxon>
        <taxon>Sphingomonadales</taxon>
        <taxon>Sphingomonadaceae</taxon>
        <taxon>Sphingomonas</taxon>
    </lineage>
</organism>
<accession>A0A1L6J5K0</accession>
<dbReference type="EMBL" id="CP018820">
    <property type="protein sequence ID" value="APR51189.1"/>
    <property type="molecule type" value="Genomic_DNA"/>
</dbReference>
<evidence type="ECO:0000313" key="3">
    <source>
        <dbReference type="EMBL" id="RSU99418.1"/>
    </source>
</evidence>
<dbReference type="GeneID" id="44131125"/>
<dbReference type="EMBL" id="QQWO01000022">
    <property type="protein sequence ID" value="RSU99418.1"/>
    <property type="molecule type" value="Genomic_DNA"/>
</dbReference>
<dbReference type="Gene3D" id="2.60.120.10">
    <property type="entry name" value="Jelly Rolls"/>
    <property type="match status" value="1"/>
</dbReference>
<reference evidence="3 5" key="3">
    <citation type="submission" date="2018-07" db="EMBL/GenBank/DDBJ databases">
        <title>Genomic and Epidemiologic Investigation of an Indolent Hospital Outbreak.</title>
        <authorList>
            <person name="Johnson R.C."/>
            <person name="Deming C."/>
            <person name="Conlan S."/>
            <person name="Zellmer C.J."/>
            <person name="Michelin A.V."/>
            <person name="Lee-Lin S."/>
            <person name="Thomas P.J."/>
            <person name="Park M."/>
            <person name="Weingarten R.A."/>
            <person name="Less J."/>
            <person name="Dekker J.P."/>
            <person name="Frank K.M."/>
            <person name="Musser K.A."/>
            <person name="Mcquiston J.R."/>
            <person name="Henderson D.K."/>
            <person name="Lau A.F."/>
            <person name="Palmore T.N."/>
            <person name="Segre J.A."/>
        </authorList>
    </citation>
    <scope>NUCLEOTIDE SEQUENCE [LARGE SCALE GENOMIC DNA]</scope>
    <source>
        <strain evidence="3 5">SK-NIH.Env10_0317</strain>
    </source>
</reference>
<dbReference type="AlphaFoldDB" id="A0A1L6J5K0"/>
<gene>
    <name evidence="2" type="ORF">BRX40_00980</name>
    <name evidence="3" type="ORF">CA257_19885</name>
</gene>
<name>A0A1L6J5K0_9SPHN</name>
<dbReference type="Proteomes" id="UP000185161">
    <property type="component" value="Chromosome"/>
</dbReference>
<reference evidence="4" key="2">
    <citation type="submission" date="2016-12" db="EMBL/GenBank/DDBJ databases">
        <title>Whole genome sequencing of Sphingomonas sp. ABOJV.</title>
        <authorList>
            <person name="Conlan S."/>
            <person name="Thomas P.J."/>
            <person name="Mullikin J."/>
            <person name="Palmore T.N."/>
            <person name="Frank K.M."/>
            <person name="Segre J.A."/>
        </authorList>
    </citation>
    <scope>NUCLEOTIDE SEQUENCE [LARGE SCALE GENOMIC DNA]</scope>
    <source>
        <strain evidence="4">ABOJV</strain>
    </source>
</reference>